<name>A0ACC3YZJ2_COLTU</name>
<evidence type="ECO:0000313" key="1">
    <source>
        <dbReference type="EMBL" id="KAL0936906.1"/>
    </source>
</evidence>
<keyword evidence="2" id="KW-1185">Reference proteome</keyword>
<gene>
    <name evidence="1" type="ORF">CTRU02_209122</name>
</gene>
<proteinExistence type="predicted"/>
<protein>
    <submittedName>
        <fullName evidence="1">Vacuolar assembly protein</fullName>
    </submittedName>
</protein>
<comment type="caution">
    <text evidence="1">The sequence shown here is derived from an EMBL/GenBank/DDBJ whole genome shotgun (WGS) entry which is preliminary data.</text>
</comment>
<evidence type="ECO:0000313" key="2">
    <source>
        <dbReference type="Proteomes" id="UP000805649"/>
    </source>
</evidence>
<organism evidence="1 2">
    <name type="scientific">Colletotrichum truncatum</name>
    <name type="common">Anthracnose fungus</name>
    <name type="synonym">Colletotrichum capsici</name>
    <dbReference type="NCBI Taxonomy" id="5467"/>
    <lineage>
        <taxon>Eukaryota</taxon>
        <taxon>Fungi</taxon>
        <taxon>Dikarya</taxon>
        <taxon>Ascomycota</taxon>
        <taxon>Pezizomycotina</taxon>
        <taxon>Sordariomycetes</taxon>
        <taxon>Hypocreomycetidae</taxon>
        <taxon>Glomerellales</taxon>
        <taxon>Glomerellaceae</taxon>
        <taxon>Colletotrichum</taxon>
        <taxon>Colletotrichum truncatum species complex</taxon>
    </lineage>
</organism>
<reference evidence="1 2" key="1">
    <citation type="journal article" date="2020" name="Phytopathology">
        <title>Genome Sequence Resources of Colletotrichum truncatum, C. plurivorum, C. musicola, and C. sojae: Four Species Pathogenic to Soybean (Glycine max).</title>
        <authorList>
            <person name="Rogerio F."/>
            <person name="Boufleur T.R."/>
            <person name="Ciampi-Guillardi M."/>
            <person name="Sukno S.A."/>
            <person name="Thon M.R."/>
            <person name="Massola Junior N.S."/>
            <person name="Baroncelli R."/>
        </authorList>
    </citation>
    <scope>NUCLEOTIDE SEQUENCE [LARGE SCALE GENOMIC DNA]</scope>
    <source>
        <strain evidence="1 2">CMES1059</strain>
    </source>
</reference>
<dbReference type="Proteomes" id="UP000805649">
    <property type="component" value="Unassembled WGS sequence"/>
</dbReference>
<sequence length="1533" mass="169938">MTEASPEPEPVEAQTKPVIENADSDSGDDRESLSPSPEAPSAAQKGKAPISVENDGNEAVAPANVAGQKAEKQAKAQDVEEVDDEEEDDDEEDDEDDDDDDEDDDDEDEEPRLKYARLTQHLGPIYRNGDATSSFLVAGDKMIIGTHNGTVHVIQLPMFQSLRVYKAHSASVTSISISPYPPPLPTARAEAVQRLAAEAAESVARRPSSPQAGSPAAASRRPKEPTPIPNTPSNNIHVATSSMDGNVCVFSLVDPKDVQLRNFARPVQAVALSPDYKNDRTYLSGGLAGQLILTVGGSPGRSTSTTVGTAAATASGWLGSMGLGANTGKDTILHSGEGTVSTIKWSLSGKYVVWLNEHGVKIMRSKLHLESGDSDDAWKRIGHIDRPQTDEWETMASVWKGRAEWIDEQAVETDDNDVSQTEIATTPAATSLRQQAASSTKKIERLVVGWGGTIWIIHVHPGSPGTGKRGSEKTIGRAEIAKHLRMDCIISGISLYTQSLLLVLAYVLPDDEDEDSDDGGSQGAAKGHTSKPSTTSTGSEPSGGIKRRQNHLPPELRLIDLTSQAEVDKDGLSVSRYERLSSGDYHLGVLPAQNAASAVSASKGALDTIAGFGSDMWNAATNPRALFSSGASIRSKNSGDDASSVQVPSMAGGPRRQPTQTVHPNLMKPGVKIFIHSPFDFILATKRDLGDHLGWLLEHQEYQKAWELLDEHPEIMAAPPENLHELVPTTPDKKQGSQDDLYDDASSVVGSVGLARHPNSSAQREKRRIGELWIRELIEAGNWAEAGRVCGKVLGSSDRWEKWVWTFAGADKFDEITNYIPSEPMYPRIPGTIYEVVLNHYIQVDKLRFRELLDRWSTDLFDIKTVTTALENQLKYRDVREDSVEGGEKGRDWKIVMESLARLHEANGRYRESLKCYIKLQDADSAFRLIRDNHLAEAVADDIPSFIGLRVPANREFMQEADYEAATSEAITLLVDEAQHGLVKPSVVVSQLQEKDLNLYLFFYLRGLYKGEGIEEHLGETRDRLLMESQSLVDEFADLAVRLFAKYDRPLLMSFLRSSTSYAFEKAVQECEKYKYDDELVHLYSKTGQMKRALYLIIDRLKDVKKAIEFAKQQDDPDLWEDLLDYSMDKPSFIQGLLEEVGTAINPIKLVRRIPEGLEIEGLREGLKHIMKEHEIQHSISSGVAKVLRSEVAAAQSELRSGQRKGIKFEVVIQSAEHVDVHVKDVMHPPVSAEEVEESFLPSAKAEQPGHTHEAPKAGHCAQCHESFTEYEMETLGGEAVRLTQRGKVHSNRSTDRPADHPIRPSPLWEPGNRQCHPQFSLRRSEDRGAVAVTPPMHPATFGKGRRYGILGYLPELGSKEAQLWDLNAASSTFLRLPPEIRNKIYRMLLSSRRIHVLHDPKTGTFHCVALRTAANPWAYKKHHVLSRGVTLLSPICRQLYHETALIPYKENTWSFQTPGLMERYLLTERRLPLLQRRAVREVCVRGIAGYGNLSRRLRGFLGGLEVVWFWDGGWVCEVVERERRVEGEGKPN</sequence>
<accession>A0ACC3YZJ2</accession>
<dbReference type="EMBL" id="VUJX02000005">
    <property type="protein sequence ID" value="KAL0936906.1"/>
    <property type="molecule type" value="Genomic_DNA"/>
</dbReference>